<name>I3S7K8_MEDTR</name>
<proteinExistence type="evidence at transcript level"/>
<accession>I3S7K8</accession>
<evidence type="ECO:0000313" key="1">
    <source>
        <dbReference type="EMBL" id="AFK36250.1"/>
    </source>
</evidence>
<dbReference type="AlphaFoldDB" id="I3S7K8"/>
<protein>
    <submittedName>
        <fullName evidence="1">Uncharacterized protein</fullName>
    </submittedName>
</protein>
<dbReference type="EMBL" id="BT136455">
    <property type="protein sequence ID" value="AFK36250.1"/>
    <property type="molecule type" value="mRNA"/>
</dbReference>
<sequence>MHNGSSLQASKDSRKSIVATELKNSFSSEGQLPVTNLILENTDKIDGTGPGFRIAIQS</sequence>
<organism evidence="1">
    <name type="scientific">Medicago truncatula</name>
    <name type="common">Barrel medic</name>
    <name type="synonym">Medicago tribuloides</name>
    <dbReference type="NCBI Taxonomy" id="3880"/>
    <lineage>
        <taxon>Eukaryota</taxon>
        <taxon>Viridiplantae</taxon>
        <taxon>Streptophyta</taxon>
        <taxon>Embryophyta</taxon>
        <taxon>Tracheophyta</taxon>
        <taxon>Spermatophyta</taxon>
        <taxon>Magnoliopsida</taxon>
        <taxon>eudicotyledons</taxon>
        <taxon>Gunneridae</taxon>
        <taxon>Pentapetalae</taxon>
        <taxon>rosids</taxon>
        <taxon>fabids</taxon>
        <taxon>Fabales</taxon>
        <taxon>Fabaceae</taxon>
        <taxon>Papilionoideae</taxon>
        <taxon>50 kb inversion clade</taxon>
        <taxon>NPAAA clade</taxon>
        <taxon>Hologalegina</taxon>
        <taxon>IRL clade</taxon>
        <taxon>Trifolieae</taxon>
        <taxon>Medicago</taxon>
    </lineage>
</organism>
<reference evidence="1" key="1">
    <citation type="submission" date="2012-05" db="EMBL/GenBank/DDBJ databases">
        <authorList>
            <person name="Krishnakumar V."/>
            <person name="Cheung F."/>
            <person name="Xiao Y."/>
            <person name="Chan A."/>
            <person name="Moskal W.A."/>
            <person name="Town C.D."/>
        </authorList>
    </citation>
    <scope>NUCLEOTIDE SEQUENCE</scope>
</reference>